<dbReference type="Pfam" id="PF00704">
    <property type="entry name" value="Glyco_hydro_18"/>
    <property type="match status" value="1"/>
</dbReference>
<dbReference type="PROSITE" id="PS51910">
    <property type="entry name" value="GH18_2"/>
    <property type="match status" value="1"/>
</dbReference>
<protein>
    <recommendedName>
        <fullName evidence="1">GH18 domain-containing protein</fullName>
    </recommendedName>
</protein>
<dbReference type="GO" id="GO:0006032">
    <property type="term" value="P:chitin catabolic process"/>
    <property type="evidence" value="ECO:0007669"/>
    <property type="project" value="TreeGrafter"/>
</dbReference>
<dbReference type="InterPro" id="IPR029070">
    <property type="entry name" value="Chitinase_insertion_sf"/>
</dbReference>
<dbReference type="InterPro" id="IPR017853">
    <property type="entry name" value="GH"/>
</dbReference>
<evidence type="ECO:0000313" key="3">
    <source>
        <dbReference type="Proteomes" id="UP000631114"/>
    </source>
</evidence>
<gene>
    <name evidence="2" type="ORF">IFM89_037661</name>
</gene>
<name>A0A835IJA4_9MAGN</name>
<comment type="caution">
    <text evidence="2">The sequence shown here is derived from an EMBL/GenBank/DDBJ whole genome shotgun (WGS) entry which is preliminary data.</text>
</comment>
<dbReference type="GO" id="GO:0004568">
    <property type="term" value="F:chitinase activity"/>
    <property type="evidence" value="ECO:0007669"/>
    <property type="project" value="TreeGrafter"/>
</dbReference>
<dbReference type="SUPFAM" id="SSF54556">
    <property type="entry name" value="Chitinase insertion domain"/>
    <property type="match status" value="1"/>
</dbReference>
<accession>A0A835IJA4</accession>
<dbReference type="PANTHER" id="PTHR11177">
    <property type="entry name" value="CHITINASE"/>
    <property type="match status" value="1"/>
</dbReference>
<proteinExistence type="predicted"/>
<dbReference type="Gene3D" id="3.10.50.10">
    <property type="match status" value="1"/>
</dbReference>
<dbReference type="InterPro" id="IPR050314">
    <property type="entry name" value="Glycosyl_Hydrlase_18"/>
</dbReference>
<evidence type="ECO:0000313" key="2">
    <source>
        <dbReference type="EMBL" id="KAF9617598.1"/>
    </source>
</evidence>
<dbReference type="InterPro" id="IPR001223">
    <property type="entry name" value="Glyco_hydro18_cat"/>
</dbReference>
<feature type="domain" description="GH18" evidence="1">
    <location>
        <begin position="1"/>
        <end position="81"/>
    </location>
</feature>
<dbReference type="EMBL" id="JADFTS010000003">
    <property type="protein sequence ID" value="KAF9617598.1"/>
    <property type="molecule type" value="Genomic_DNA"/>
</dbReference>
<dbReference type="GO" id="GO:0005975">
    <property type="term" value="P:carbohydrate metabolic process"/>
    <property type="evidence" value="ECO:0007669"/>
    <property type="project" value="InterPro"/>
</dbReference>
<organism evidence="2 3">
    <name type="scientific">Coptis chinensis</name>
    <dbReference type="NCBI Taxonomy" id="261450"/>
    <lineage>
        <taxon>Eukaryota</taxon>
        <taxon>Viridiplantae</taxon>
        <taxon>Streptophyta</taxon>
        <taxon>Embryophyta</taxon>
        <taxon>Tracheophyta</taxon>
        <taxon>Spermatophyta</taxon>
        <taxon>Magnoliopsida</taxon>
        <taxon>Ranunculales</taxon>
        <taxon>Ranunculaceae</taxon>
        <taxon>Coptidoideae</taxon>
        <taxon>Coptis</taxon>
    </lineage>
</organism>
<dbReference type="Proteomes" id="UP000631114">
    <property type="component" value="Unassembled WGS sequence"/>
</dbReference>
<dbReference type="OrthoDB" id="76388at2759"/>
<reference evidence="2 3" key="1">
    <citation type="submission" date="2020-10" db="EMBL/GenBank/DDBJ databases">
        <title>The Coptis chinensis genome and diversification of protoberbering-type alkaloids.</title>
        <authorList>
            <person name="Wang B."/>
            <person name="Shu S."/>
            <person name="Song C."/>
            <person name="Liu Y."/>
        </authorList>
    </citation>
    <scope>NUCLEOTIDE SEQUENCE [LARGE SCALE GENOMIC DNA]</scope>
    <source>
        <strain evidence="2">HL-2020</strain>
        <tissue evidence="2">Leaf</tissue>
    </source>
</reference>
<dbReference type="SUPFAM" id="SSF51445">
    <property type="entry name" value="(Trans)glycosidases"/>
    <property type="match status" value="1"/>
</dbReference>
<dbReference type="Gene3D" id="3.20.20.80">
    <property type="entry name" value="Glycosidases"/>
    <property type="match status" value="1"/>
</dbReference>
<dbReference type="GO" id="GO:0008061">
    <property type="term" value="F:chitin binding"/>
    <property type="evidence" value="ECO:0007669"/>
    <property type="project" value="TreeGrafter"/>
</dbReference>
<keyword evidence="3" id="KW-1185">Reference proteome</keyword>
<dbReference type="AlphaFoldDB" id="A0A835IJA4"/>
<dbReference type="PANTHER" id="PTHR11177:SF396">
    <property type="entry name" value="NOD FACTOR HYDROLASE PROTEIN 1"/>
    <property type="match status" value="1"/>
</dbReference>
<dbReference type="GO" id="GO:0005576">
    <property type="term" value="C:extracellular region"/>
    <property type="evidence" value="ECO:0007669"/>
    <property type="project" value="TreeGrafter"/>
</dbReference>
<sequence length="81" mass="9002">MTFADVENFNRKNGATVVYDKTTVSTYSFAGTSWIGYDDPRYVSAKIGFAKAQHLGGYFFWAISGDNEWKVSSLASKAWDG</sequence>
<evidence type="ECO:0000259" key="1">
    <source>
        <dbReference type="PROSITE" id="PS51910"/>
    </source>
</evidence>